<dbReference type="GO" id="GO:0009236">
    <property type="term" value="P:cobalamin biosynthetic process"/>
    <property type="evidence" value="ECO:0007669"/>
    <property type="project" value="UniProtKB-UniRule"/>
</dbReference>
<proteinExistence type="inferred from homology"/>
<evidence type="ECO:0000313" key="12">
    <source>
        <dbReference type="Proteomes" id="UP000192472"/>
    </source>
</evidence>
<comment type="catalytic activity">
    <reaction evidence="9 10">
        <text>5,6-dimethylbenzimidazole + nicotinate beta-D-ribonucleotide = alpha-ribazole 5'-phosphate + nicotinate + H(+)</text>
        <dbReference type="Rhea" id="RHEA:11196"/>
        <dbReference type="ChEBI" id="CHEBI:15378"/>
        <dbReference type="ChEBI" id="CHEBI:15890"/>
        <dbReference type="ChEBI" id="CHEBI:32544"/>
        <dbReference type="ChEBI" id="CHEBI:57502"/>
        <dbReference type="ChEBI" id="CHEBI:57918"/>
        <dbReference type="EC" id="2.4.2.21"/>
    </reaction>
</comment>
<dbReference type="GO" id="GO:0008939">
    <property type="term" value="F:nicotinate-nucleotide-dimethylbenzimidazole phosphoribosyltransferase activity"/>
    <property type="evidence" value="ECO:0007669"/>
    <property type="project" value="UniProtKB-UniRule"/>
</dbReference>
<evidence type="ECO:0000256" key="4">
    <source>
        <dbReference type="ARBA" id="ARBA00015486"/>
    </source>
</evidence>
<dbReference type="InterPro" id="IPR023195">
    <property type="entry name" value="Nict_dMeBzImd_PRibTrfase_N"/>
</dbReference>
<accession>A0A1W2GQ36</accession>
<comment type="similarity">
    <text evidence="2 10">Belongs to the CobT family.</text>
</comment>
<dbReference type="Gene3D" id="1.10.1610.10">
    <property type="match status" value="1"/>
</dbReference>
<comment type="function">
    <text evidence="10">Catalyzes the synthesis of alpha-ribazole-5'-phosphate from nicotinate mononucleotide (NAMN) and 5,6-dimethylbenzimidazole (DMB).</text>
</comment>
<dbReference type="Pfam" id="PF02277">
    <property type="entry name" value="DBI_PRT"/>
    <property type="match status" value="1"/>
</dbReference>
<evidence type="ECO:0000256" key="7">
    <source>
        <dbReference type="ARBA" id="ARBA00022679"/>
    </source>
</evidence>
<comment type="pathway">
    <text evidence="1 10">Nucleoside biosynthesis; alpha-ribazole biosynthesis; alpha-ribazole from 5,6-dimethylbenzimidazole: step 1/2.</text>
</comment>
<dbReference type="EMBL" id="FWYF01000005">
    <property type="protein sequence ID" value="SMD38721.1"/>
    <property type="molecule type" value="Genomic_DNA"/>
</dbReference>
<evidence type="ECO:0000256" key="1">
    <source>
        <dbReference type="ARBA" id="ARBA00005049"/>
    </source>
</evidence>
<evidence type="ECO:0000256" key="3">
    <source>
        <dbReference type="ARBA" id="ARBA00011991"/>
    </source>
</evidence>
<dbReference type="RefSeq" id="WP_084374490.1">
    <property type="nucleotide sequence ID" value="NZ_FWYF01000005.1"/>
</dbReference>
<dbReference type="SUPFAM" id="SSF52733">
    <property type="entry name" value="Nicotinate mononucleotide:5,6-dimethylbenzimidazole phosphoribosyltransferase (CobT)"/>
    <property type="match status" value="1"/>
</dbReference>
<dbReference type="PANTHER" id="PTHR43463:SF1">
    <property type="entry name" value="NICOTINATE-NUCLEOTIDE--DIMETHYLBENZIMIDAZOLE PHOSPHORIBOSYLTRANSFERASE"/>
    <property type="match status" value="1"/>
</dbReference>
<dbReference type="InterPro" id="IPR003200">
    <property type="entry name" value="Nict_dMeBzImd_PRibTrfase"/>
</dbReference>
<dbReference type="AlphaFoldDB" id="A0A1W2GQ36"/>
<dbReference type="STRING" id="692418.SAMN04488029_3865"/>
<evidence type="ECO:0000256" key="6">
    <source>
        <dbReference type="ARBA" id="ARBA00022676"/>
    </source>
</evidence>
<keyword evidence="6 10" id="KW-0328">Glycosyltransferase</keyword>
<keyword evidence="5 10" id="KW-0169">Cobalamin biosynthesis</keyword>
<reference evidence="11 12" key="1">
    <citation type="submission" date="2017-04" db="EMBL/GenBank/DDBJ databases">
        <authorList>
            <person name="Afonso C.L."/>
            <person name="Miller P.J."/>
            <person name="Scott M.A."/>
            <person name="Spackman E."/>
            <person name="Goraichik I."/>
            <person name="Dimitrov K.M."/>
            <person name="Suarez D.L."/>
            <person name="Swayne D.E."/>
        </authorList>
    </citation>
    <scope>NUCLEOTIDE SEQUENCE [LARGE SCALE GENOMIC DNA]</scope>
    <source>
        <strain evidence="11 12">DSM 26133</strain>
    </source>
</reference>
<evidence type="ECO:0000256" key="8">
    <source>
        <dbReference type="ARBA" id="ARBA00030686"/>
    </source>
</evidence>
<name>A0A1W2GQ36_REIFA</name>
<dbReference type="EC" id="2.4.2.21" evidence="3 10"/>
<dbReference type="InterPro" id="IPR036087">
    <property type="entry name" value="Nict_dMeBzImd_PRibTrfase_sf"/>
</dbReference>
<evidence type="ECO:0000256" key="5">
    <source>
        <dbReference type="ARBA" id="ARBA00022573"/>
    </source>
</evidence>
<dbReference type="OrthoDB" id="9781491at2"/>
<dbReference type="PANTHER" id="PTHR43463">
    <property type="entry name" value="NICOTINATE-NUCLEOTIDE--DIMETHYLBENZIMIDAZOLE PHOSPHORIBOSYLTRANSFERASE"/>
    <property type="match status" value="1"/>
</dbReference>
<keyword evidence="12" id="KW-1185">Reference proteome</keyword>
<dbReference type="HAMAP" id="MF_00230">
    <property type="entry name" value="CobT"/>
    <property type="match status" value="1"/>
</dbReference>
<evidence type="ECO:0000256" key="10">
    <source>
        <dbReference type="HAMAP-Rule" id="MF_00230"/>
    </source>
</evidence>
<dbReference type="NCBIfam" id="TIGR03160">
    <property type="entry name" value="cobT_DBIPRT"/>
    <property type="match status" value="1"/>
</dbReference>
<feature type="active site" description="Proton acceptor" evidence="10">
    <location>
        <position position="312"/>
    </location>
</feature>
<gene>
    <name evidence="10" type="primary">cobT</name>
    <name evidence="11" type="ORF">SAMN04488029_3865</name>
</gene>
<dbReference type="Proteomes" id="UP000192472">
    <property type="component" value="Unassembled WGS sequence"/>
</dbReference>
<protein>
    <recommendedName>
        <fullName evidence="4 10">Nicotinate-nucleotide--dimethylbenzimidazole phosphoribosyltransferase</fullName>
        <shortName evidence="10">NN:DBI PRT</shortName>
        <ecNumber evidence="3 10">2.4.2.21</ecNumber>
    </recommendedName>
    <alternativeName>
        <fullName evidence="8 10">N(1)-alpha-phosphoribosyltransferase</fullName>
    </alternativeName>
</protein>
<dbReference type="NCBIfam" id="NF000996">
    <property type="entry name" value="PRK00105.1"/>
    <property type="match status" value="1"/>
</dbReference>
<organism evidence="11 12">
    <name type="scientific">Reichenbachiella faecimaris</name>
    <dbReference type="NCBI Taxonomy" id="692418"/>
    <lineage>
        <taxon>Bacteria</taxon>
        <taxon>Pseudomonadati</taxon>
        <taxon>Bacteroidota</taxon>
        <taxon>Cytophagia</taxon>
        <taxon>Cytophagales</taxon>
        <taxon>Reichenbachiellaceae</taxon>
        <taxon>Reichenbachiella</taxon>
    </lineage>
</organism>
<keyword evidence="7 10" id="KW-0808">Transferase</keyword>
<evidence type="ECO:0000256" key="2">
    <source>
        <dbReference type="ARBA" id="ARBA00007110"/>
    </source>
</evidence>
<dbReference type="CDD" id="cd02439">
    <property type="entry name" value="DMB-PRT_CobT"/>
    <property type="match status" value="1"/>
</dbReference>
<dbReference type="UniPathway" id="UPA00061">
    <property type="reaction ID" value="UER00516"/>
</dbReference>
<evidence type="ECO:0000256" key="9">
    <source>
        <dbReference type="ARBA" id="ARBA00047340"/>
    </source>
</evidence>
<evidence type="ECO:0000313" key="11">
    <source>
        <dbReference type="EMBL" id="SMD38721.1"/>
    </source>
</evidence>
<dbReference type="Gene3D" id="3.40.50.10210">
    <property type="match status" value="1"/>
</dbReference>
<sequence>MIEINIPKPSSKLISAINHKIDFKTKPIGALGQLESVARQICLIQQTLAPELKKPSIVVFAGDHGLAKEGVSAFPQEVTHQMVLNFLSGEAAINIFSEQHGIDLKIVDAGVNFDFENHPHLINAKIGMGTENSLTQTAISENQLTQAIQKGCEIVNNIHAKGSNVIGFGEMGIGNSSAASLIMSHICKLPIKDCVGRGTGVDDAGWYKKIEILEKVQQKHSSISSISELLLAVGGFEIAMMTGAMLQAAANQMIVLVDGFISTSAYLCAHSINSNIEHYTLFCHQSDESGHKKMLEFLQVKSIVQMNLRLGEGTGCALAYPLIQSSVDFINKMASFDDAGVSNKD</sequence>
<dbReference type="FunFam" id="3.40.50.10210:FF:000001">
    <property type="entry name" value="Nicotinate-nucleotide--dimethylbenzimidazole phosphoribosyltransferase"/>
    <property type="match status" value="1"/>
</dbReference>
<dbReference type="InterPro" id="IPR017846">
    <property type="entry name" value="Nict_dMeBzImd_PRibTrfase_bact"/>
</dbReference>